<reference evidence="2 4" key="2">
    <citation type="journal article" date="2013" name="Nature">
        <title>Insights into bilaterian evolution from three spiralian genomes.</title>
        <authorList>
            <person name="Simakov O."/>
            <person name="Marletaz F."/>
            <person name="Cho S.J."/>
            <person name="Edsinger-Gonzales E."/>
            <person name="Havlak P."/>
            <person name="Hellsten U."/>
            <person name="Kuo D.H."/>
            <person name="Larsson T."/>
            <person name="Lv J."/>
            <person name="Arendt D."/>
            <person name="Savage R."/>
            <person name="Osoegawa K."/>
            <person name="de Jong P."/>
            <person name="Grimwood J."/>
            <person name="Chapman J.A."/>
            <person name="Shapiro H."/>
            <person name="Aerts A."/>
            <person name="Otillar R.P."/>
            <person name="Terry A.Y."/>
            <person name="Boore J.L."/>
            <person name="Grigoriev I.V."/>
            <person name="Lindberg D.R."/>
            <person name="Seaver E.C."/>
            <person name="Weisblat D.A."/>
            <person name="Putnam N.H."/>
            <person name="Rokhsar D.S."/>
        </authorList>
    </citation>
    <scope>NUCLEOTIDE SEQUENCE</scope>
</reference>
<dbReference type="Proteomes" id="UP000015101">
    <property type="component" value="Unassembled WGS sequence"/>
</dbReference>
<dbReference type="Gene3D" id="2.30.30.190">
    <property type="entry name" value="CAP Gly-rich-like domain"/>
    <property type="match status" value="2"/>
</dbReference>
<evidence type="ECO:0000313" key="3">
    <source>
        <dbReference type="EnsemblMetazoa" id="HelroP176782"/>
    </source>
</evidence>
<feature type="domain" description="CAP-Gly" evidence="1">
    <location>
        <begin position="244"/>
        <end position="286"/>
    </location>
</feature>
<proteinExistence type="predicted"/>
<reference evidence="4" key="1">
    <citation type="submission" date="2012-12" db="EMBL/GenBank/DDBJ databases">
        <authorList>
            <person name="Hellsten U."/>
            <person name="Grimwood J."/>
            <person name="Chapman J.A."/>
            <person name="Shapiro H."/>
            <person name="Aerts A."/>
            <person name="Otillar R.P."/>
            <person name="Terry A.Y."/>
            <person name="Boore J.L."/>
            <person name="Simakov O."/>
            <person name="Marletaz F."/>
            <person name="Cho S.-J."/>
            <person name="Edsinger-Gonzales E."/>
            <person name="Havlak P."/>
            <person name="Kuo D.-H."/>
            <person name="Larsson T."/>
            <person name="Lv J."/>
            <person name="Arendt D."/>
            <person name="Savage R."/>
            <person name="Osoegawa K."/>
            <person name="de Jong P."/>
            <person name="Lindberg D.R."/>
            <person name="Seaver E.C."/>
            <person name="Weisblat D.A."/>
            <person name="Putnam N.H."/>
            <person name="Grigoriev I.V."/>
            <person name="Rokhsar D.S."/>
        </authorList>
    </citation>
    <scope>NUCLEOTIDE SEQUENCE</scope>
</reference>
<name>T1FAW7_HELRO</name>
<dbReference type="CTD" id="20205966"/>
<protein>
    <recommendedName>
        <fullName evidence="1">CAP-Gly domain-containing protein</fullName>
    </recommendedName>
</protein>
<evidence type="ECO:0000259" key="1">
    <source>
        <dbReference type="PROSITE" id="PS50245"/>
    </source>
</evidence>
<dbReference type="KEGG" id="hro:HELRODRAFT_176782"/>
<dbReference type="PROSITE" id="PS50245">
    <property type="entry name" value="CAP_GLY_2"/>
    <property type="match status" value="2"/>
</dbReference>
<evidence type="ECO:0000313" key="2">
    <source>
        <dbReference type="EMBL" id="ESN99614.1"/>
    </source>
</evidence>
<dbReference type="AlphaFoldDB" id="T1FAW7"/>
<dbReference type="eggNOG" id="KOG3556">
    <property type="taxonomic scope" value="Eukaryota"/>
</dbReference>
<dbReference type="SMART" id="SM01052">
    <property type="entry name" value="CAP_GLY"/>
    <property type="match status" value="2"/>
</dbReference>
<dbReference type="OrthoDB" id="6287070at2759"/>
<dbReference type="Gene3D" id="3.90.70.10">
    <property type="entry name" value="Cysteine proteinases"/>
    <property type="match status" value="1"/>
</dbReference>
<feature type="domain" description="CAP-Gly" evidence="1">
    <location>
        <begin position="134"/>
        <end position="186"/>
    </location>
</feature>
<organism evidence="3 4">
    <name type="scientific">Helobdella robusta</name>
    <name type="common">Californian leech</name>
    <dbReference type="NCBI Taxonomy" id="6412"/>
    <lineage>
        <taxon>Eukaryota</taxon>
        <taxon>Metazoa</taxon>
        <taxon>Spiralia</taxon>
        <taxon>Lophotrochozoa</taxon>
        <taxon>Annelida</taxon>
        <taxon>Clitellata</taxon>
        <taxon>Hirudinea</taxon>
        <taxon>Rhynchobdellida</taxon>
        <taxon>Glossiphoniidae</taxon>
        <taxon>Helobdella</taxon>
    </lineage>
</organism>
<dbReference type="SUPFAM" id="SSF74924">
    <property type="entry name" value="Cap-Gly domain"/>
    <property type="match status" value="2"/>
</dbReference>
<reference evidence="3" key="3">
    <citation type="submission" date="2015-06" db="UniProtKB">
        <authorList>
            <consortium name="EnsemblMetazoa"/>
        </authorList>
    </citation>
    <scope>IDENTIFICATION</scope>
</reference>
<evidence type="ECO:0000313" key="4">
    <source>
        <dbReference type="Proteomes" id="UP000015101"/>
    </source>
</evidence>
<dbReference type="EMBL" id="AMQM01005840">
    <property type="status" value="NOT_ANNOTATED_CDS"/>
    <property type="molecule type" value="Genomic_DNA"/>
</dbReference>
<dbReference type="Pfam" id="PF01302">
    <property type="entry name" value="CAP_GLY"/>
    <property type="match status" value="2"/>
</dbReference>
<dbReference type="InterPro" id="IPR036859">
    <property type="entry name" value="CAP-Gly_dom_sf"/>
</dbReference>
<dbReference type="RefSeq" id="XP_009022371.1">
    <property type="nucleotide sequence ID" value="XM_009024123.1"/>
</dbReference>
<dbReference type="HOGENOM" id="CLU_446393_0_0_1"/>
<keyword evidence="4" id="KW-1185">Reference proteome</keyword>
<dbReference type="GeneID" id="20205966"/>
<dbReference type="InterPro" id="IPR000938">
    <property type="entry name" value="CAP-Gly_domain"/>
</dbReference>
<gene>
    <name evidence="3" type="primary">20205966</name>
    <name evidence="2" type="ORF">HELRODRAFT_176782</name>
</gene>
<dbReference type="STRING" id="6412.T1FAW7"/>
<sequence>MYFVQISEFSTIDGNIESDLGQLWLLKKNETSSSACGEDGQEHKEEGEDIFIEAKANARMVVAKKSSSYAHQSLISEDEFNLLRPIQPNVKRLEVFNEKSWLKEGVCSKLDDEVLILKIGKTETNLTGKIKYKGPVPGKDGTYFGVELNSEFSGKGAHSGIYREKKFFDCAKNCAQFTTLSNLKLQRVSNSAAQCQALSGSLNVSISSFPSNSLIDNSQLSLGDRIIWYNDNDDGEFGNVRWIGELPDHNGSFAGVEFDNPIGSATGIYKNVKYFTARPKHALFLPMAGLVRAKDVLFMDQLINGVDFPWTDDENVKLNVFESVLYSLFSFNSSFDNLFNVDDSKTSLKCLIRERIYNNVIQVLRKDLSILDKKETGSIMSIMQPIYKEFNEKLVSLVYKNSFNCLLSFLDFTIDTYKNIEFHVISDLIINNNKKTYLNSQEAFEMSCLRKKQMNFSTNKFKVFVLGIKRSPSVCIVPSLHLQFNFTRKLRNKQTQPASSSDENSSLGDEQSETNLLKLFAVVSVINRKYVTFVKKQNTKTDEIFTNNNADTHFNSANTFYDEWLCYGSLDNKVVTMKCMDDCLINILTSPSDSYPEVMKNMIDGLCLCLYS</sequence>
<dbReference type="EMBL" id="KB097106">
    <property type="protein sequence ID" value="ESN99614.1"/>
    <property type="molecule type" value="Genomic_DNA"/>
</dbReference>
<dbReference type="EnsemblMetazoa" id="HelroT176782">
    <property type="protein sequence ID" value="HelroP176782"/>
    <property type="gene ID" value="HelroG176782"/>
</dbReference>
<dbReference type="InParanoid" id="T1FAW7"/>
<accession>T1FAW7</accession>